<keyword evidence="7" id="KW-1003">Cell membrane</keyword>
<reference evidence="8" key="1">
    <citation type="journal article" date="2023" name="Int. J. Syst. Evol. Microbiol.">
        <title>Mesoterricola silvestris gen. nov., sp. nov., Mesoterricola sediminis sp. nov., Geothrix oryzae sp. nov., Geothrix edaphica sp. nov., Geothrix rubra sp. nov., and Geothrix limicola sp. nov., six novel members of Acidobacteriota isolated from soils.</title>
        <authorList>
            <person name="Itoh H."/>
            <person name="Sugisawa Y."/>
            <person name="Mise K."/>
            <person name="Xu Z."/>
            <person name="Kuniyasu M."/>
            <person name="Ushijima N."/>
            <person name="Kawano K."/>
            <person name="Kobayashi E."/>
            <person name="Shiratori Y."/>
            <person name="Masuda Y."/>
            <person name="Senoo K."/>
        </authorList>
    </citation>
    <scope>NUCLEOTIDE SEQUENCE</scope>
    <source>
        <strain evidence="8">W786</strain>
    </source>
</reference>
<dbReference type="Gene3D" id="1.10.287.3510">
    <property type="match status" value="1"/>
</dbReference>
<keyword evidence="7" id="KW-0830">Ubiquinone</keyword>
<keyword evidence="9" id="KW-1185">Reference proteome</keyword>
<sequence>MTSLTPILQGNLQGYILVALLLFVIGLFVVLSRRTVLIQFMGVELMLNAANVALLAFARARGNDVQATVFYLFIIAVAACEAAVGLALVVGLFRLRQTTDSDRADALKL</sequence>
<keyword evidence="7" id="KW-1278">Translocase</keyword>
<comment type="catalytic activity">
    <reaction evidence="7">
        <text>a quinone + NADH + 5 H(+)(in) = a quinol + NAD(+) + 4 H(+)(out)</text>
        <dbReference type="Rhea" id="RHEA:57888"/>
        <dbReference type="ChEBI" id="CHEBI:15378"/>
        <dbReference type="ChEBI" id="CHEBI:24646"/>
        <dbReference type="ChEBI" id="CHEBI:57540"/>
        <dbReference type="ChEBI" id="CHEBI:57945"/>
        <dbReference type="ChEBI" id="CHEBI:132124"/>
    </reaction>
</comment>
<organism evidence="8 9">
    <name type="scientific">Mesoterricola sediminis</name>
    <dbReference type="NCBI Taxonomy" id="2927980"/>
    <lineage>
        <taxon>Bacteria</taxon>
        <taxon>Pseudomonadati</taxon>
        <taxon>Acidobacteriota</taxon>
        <taxon>Holophagae</taxon>
        <taxon>Holophagales</taxon>
        <taxon>Holophagaceae</taxon>
        <taxon>Mesoterricola</taxon>
    </lineage>
</organism>
<dbReference type="AlphaFoldDB" id="A0AA48KF30"/>
<evidence type="ECO:0000256" key="1">
    <source>
        <dbReference type="ARBA" id="ARBA00004141"/>
    </source>
</evidence>
<comment type="function">
    <text evidence="7">NDH-1 shuttles electrons from NADH, via FMN and iron-sulfur (Fe-S) centers, to quinones in the respiratory chain. The immediate electron acceptor for the enzyme in this species is believed to be ubiquinone. Couples the redox reaction to proton translocation (for every two electrons transferred, four hydrogen ions are translocated across the cytoplasmic membrane), and thus conserves the redox energy in a proton gradient.</text>
</comment>
<dbReference type="Pfam" id="PF00420">
    <property type="entry name" value="Oxidored_q2"/>
    <property type="match status" value="1"/>
</dbReference>
<feature type="transmembrane region" description="Helical" evidence="7">
    <location>
        <begin position="70"/>
        <end position="93"/>
    </location>
</feature>
<keyword evidence="5 7" id="KW-1133">Transmembrane helix</keyword>
<evidence type="ECO:0000313" key="8">
    <source>
        <dbReference type="EMBL" id="BDU78650.1"/>
    </source>
</evidence>
<dbReference type="KEGG" id="msea:METESE_36080"/>
<comment type="subunit">
    <text evidence="7">NDH-1 is composed of 14 different subunits. Subunits NuoA, H, J, K, L, M, N constitute the membrane sector of the complex.</text>
</comment>
<evidence type="ECO:0000256" key="3">
    <source>
        <dbReference type="ARBA" id="ARBA00022448"/>
    </source>
</evidence>
<dbReference type="GO" id="GO:0042773">
    <property type="term" value="P:ATP synthesis coupled electron transport"/>
    <property type="evidence" value="ECO:0007669"/>
    <property type="project" value="InterPro"/>
</dbReference>
<gene>
    <name evidence="7 8" type="primary">nuoK</name>
    <name evidence="8" type="ORF">METESE_36080</name>
</gene>
<dbReference type="GO" id="GO:0005886">
    <property type="term" value="C:plasma membrane"/>
    <property type="evidence" value="ECO:0007669"/>
    <property type="project" value="UniProtKB-SubCell"/>
</dbReference>
<evidence type="ECO:0000256" key="5">
    <source>
        <dbReference type="ARBA" id="ARBA00022989"/>
    </source>
</evidence>
<dbReference type="InterPro" id="IPR001133">
    <property type="entry name" value="NADH_UbQ_OxRdtase_chain4L/K"/>
</dbReference>
<evidence type="ECO:0000313" key="9">
    <source>
        <dbReference type="Proteomes" id="UP001228113"/>
    </source>
</evidence>
<dbReference type="GO" id="GO:0050136">
    <property type="term" value="F:NADH dehydrogenase (quinone) (non-electrogenic) activity"/>
    <property type="evidence" value="ECO:0007669"/>
    <property type="project" value="UniProtKB-UniRule"/>
</dbReference>
<feature type="transmembrane region" description="Helical" evidence="7">
    <location>
        <begin position="38"/>
        <end position="58"/>
    </location>
</feature>
<dbReference type="NCBIfam" id="NF004320">
    <property type="entry name" value="PRK05715.1-2"/>
    <property type="match status" value="1"/>
</dbReference>
<keyword evidence="7" id="KW-0520">NAD</keyword>
<dbReference type="RefSeq" id="WP_316410769.1">
    <property type="nucleotide sequence ID" value="NZ_AP027081.1"/>
</dbReference>
<dbReference type="PANTHER" id="PTHR11434">
    <property type="entry name" value="NADH-UBIQUINONE OXIDOREDUCTASE SUBUNIT ND4L"/>
    <property type="match status" value="1"/>
</dbReference>
<evidence type="ECO:0000256" key="2">
    <source>
        <dbReference type="ARBA" id="ARBA00010519"/>
    </source>
</evidence>
<feature type="transmembrane region" description="Helical" evidence="7">
    <location>
        <begin position="12"/>
        <end position="31"/>
    </location>
</feature>
<dbReference type="EMBL" id="AP027081">
    <property type="protein sequence ID" value="BDU78650.1"/>
    <property type="molecule type" value="Genomic_DNA"/>
</dbReference>
<evidence type="ECO:0000256" key="6">
    <source>
        <dbReference type="ARBA" id="ARBA00023136"/>
    </source>
</evidence>
<dbReference type="PANTHER" id="PTHR11434:SF16">
    <property type="entry name" value="NADH-UBIQUINONE OXIDOREDUCTASE CHAIN 4L"/>
    <property type="match status" value="1"/>
</dbReference>
<dbReference type="EC" id="7.1.1.-" evidence="7"/>
<dbReference type="HAMAP" id="MF_01456">
    <property type="entry name" value="NDH1_NuoK"/>
    <property type="match status" value="1"/>
</dbReference>
<protein>
    <recommendedName>
        <fullName evidence="7">NADH-quinone oxidoreductase subunit K</fullName>
        <ecNumber evidence="7">7.1.1.-</ecNumber>
    </recommendedName>
    <alternativeName>
        <fullName evidence="7">NADH dehydrogenase I subunit K</fullName>
    </alternativeName>
    <alternativeName>
        <fullName evidence="7">NDH-1 subunit K</fullName>
    </alternativeName>
</protein>
<keyword evidence="7" id="KW-0874">Quinone</keyword>
<comment type="subcellular location">
    <subcellularLocation>
        <location evidence="7">Cell membrane</location>
        <topology evidence="7">Multi-pass membrane protein</topology>
    </subcellularLocation>
    <subcellularLocation>
        <location evidence="1">Membrane</location>
        <topology evidence="1">Multi-pass membrane protein</topology>
    </subcellularLocation>
</comment>
<name>A0AA48KF30_9BACT</name>
<dbReference type="GO" id="GO:0048038">
    <property type="term" value="F:quinone binding"/>
    <property type="evidence" value="ECO:0007669"/>
    <property type="project" value="UniProtKB-KW"/>
</dbReference>
<dbReference type="InterPro" id="IPR039428">
    <property type="entry name" value="NUOK/Mnh_C1-like"/>
</dbReference>
<comment type="similarity">
    <text evidence="2 7">Belongs to the complex I subunit 4L family.</text>
</comment>
<keyword evidence="4 7" id="KW-0812">Transmembrane</keyword>
<keyword evidence="6 7" id="KW-0472">Membrane</keyword>
<dbReference type="GO" id="GO:0030964">
    <property type="term" value="C:NADH dehydrogenase complex"/>
    <property type="evidence" value="ECO:0007669"/>
    <property type="project" value="TreeGrafter"/>
</dbReference>
<dbReference type="Proteomes" id="UP001228113">
    <property type="component" value="Chromosome"/>
</dbReference>
<accession>A0AA48KF30</accession>
<evidence type="ECO:0000256" key="4">
    <source>
        <dbReference type="ARBA" id="ARBA00022692"/>
    </source>
</evidence>
<proteinExistence type="inferred from homology"/>
<evidence type="ECO:0000256" key="7">
    <source>
        <dbReference type="HAMAP-Rule" id="MF_01456"/>
    </source>
</evidence>
<keyword evidence="3 7" id="KW-0813">Transport</keyword>